<evidence type="ECO:0000313" key="11">
    <source>
        <dbReference type="Proteomes" id="UP000750711"/>
    </source>
</evidence>
<dbReference type="PANTHER" id="PTHR10783:SF103">
    <property type="entry name" value="SOLUTE CARRIER FAMILY 53 MEMBER 1"/>
    <property type="match status" value="1"/>
</dbReference>
<dbReference type="PANTHER" id="PTHR10783">
    <property type="entry name" value="XENOTROPIC AND POLYTROPIC RETROVIRUS RECEPTOR 1-RELATED"/>
    <property type="match status" value="1"/>
</dbReference>
<feature type="transmembrane region" description="Helical" evidence="7">
    <location>
        <begin position="761"/>
        <end position="784"/>
    </location>
</feature>
<keyword evidence="3 7" id="KW-0812">Transmembrane</keyword>
<feature type="compositionally biased region" description="Low complexity" evidence="6">
    <location>
        <begin position="240"/>
        <end position="251"/>
    </location>
</feature>
<dbReference type="PROSITE" id="PS51382">
    <property type="entry name" value="SPX"/>
    <property type="match status" value="1"/>
</dbReference>
<dbReference type="GO" id="GO:0006817">
    <property type="term" value="P:phosphate ion transport"/>
    <property type="evidence" value="ECO:0007669"/>
    <property type="project" value="TreeGrafter"/>
</dbReference>
<feature type="compositionally biased region" description="Basic and acidic residues" evidence="6">
    <location>
        <begin position="894"/>
        <end position="907"/>
    </location>
</feature>
<evidence type="ECO:0000256" key="6">
    <source>
        <dbReference type="SAM" id="MobiDB-lite"/>
    </source>
</evidence>
<dbReference type="EMBL" id="JAGHQM010000788">
    <property type="protein sequence ID" value="KAH0558625.1"/>
    <property type="molecule type" value="Genomic_DNA"/>
</dbReference>
<proteinExistence type="inferred from homology"/>
<feature type="domain" description="EXS" evidence="8">
    <location>
        <begin position="650"/>
        <end position="844"/>
    </location>
</feature>
<organism evidence="10 11">
    <name type="scientific">Trichoglossum hirsutum</name>
    <dbReference type="NCBI Taxonomy" id="265104"/>
    <lineage>
        <taxon>Eukaryota</taxon>
        <taxon>Fungi</taxon>
        <taxon>Dikarya</taxon>
        <taxon>Ascomycota</taxon>
        <taxon>Pezizomycotina</taxon>
        <taxon>Geoglossomycetes</taxon>
        <taxon>Geoglossales</taxon>
        <taxon>Geoglossaceae</taxon>
        <taxon>Trichoglossum</taxon>
    </lineage>
</organism>
<comment type="subcellular location">
    <subcellularLocation>
        <location evidence="1">Membrane</location>
        <topology evidence="1">Multi-pass membrane protein</topology>
    </subcellularLocation>
</comment>
<comment type="similarity">
    <text evidence="2">Belongs to the SYG1 (TC 2.A.94) family.</text>
</comment>
<dbReference type="GO" id="GO:0016036">
    <property type="term" value="P:cellular response to phosphate starvation"/>
    <property type="evidence" value="ECO:0007669"/>
    <property type="project" value="TreeGrafter"/>
</dbReference>
<dbReference type="Pfam" id="PF03124">
    <property type="entry name" value="EXS"/>
    <property type="match status" value="1"/>
</dbReference>
<dbReference type="GO" id="GO:0000822">
    <property type="term" value="F:inositol hexakisphosphate binding"/>
    <property type="evidence" value="ECO:0007669"/>
    <property type="project" value="TreeGrafter"/>
</dbReference>
<dbReference type="Proteomes" id="UP000750711">
    <property type="component" value="Unassembled WGS sequence"/>
</dbReference>
<feature type="compositionally biased region" description="Low complexity" evidence="6">
    <location>
        <begin position="873"/>
        <end position="889"/>
    </location>
</feature>
<reference evidence="10" key="1">
    <citation type="submission" date="2021-03" db="EMBL/GenBank/DDBJ databases">
        <title>Comparative genomics and phylogenomic investigation of the class Geoglossomycetes provide insights into ecological specialization and systematics.</title>
        <authorList>
            <person name="Melie T."/>
            <person name="Pirro S."/>
            <person name="Miller A.N."/>
            <person name="Quandt A."/>
        </authorList>
    </citation>
    <scope>NUCLEOTIDE SEQUENCE</scope>
    <source>
        <strain evidence="10">CAQ_001_2017</strain>
    </source>
</reference>
<gene>
    <name evidence="10" type="ORF">GP486_004724</name>
</gene>
<keyword evidence="11" id="KW-1185">Reference proteome</keyword>
<name>A0A9P8RNK4_9PEZI</name>
<feature type="region of interest" description="Disordered" evidence="6">
    <location>
        <begin position="838"/>
        <end position="956"/>
    </location>
</feature>
<feature type="compositionally biased region" description="Basic and acidic residues" evidence="6">
    <location>
        <begin position="930"/>
        <end position="942"/>
    </location>
</feature>
<feature type="region of interest" description="Disordered" evidence="6">
    <location>
        <begin position="186"/>
        <end position="271"/>
    </location>
</feature>
<keyword evidence="4 7" id="KW-1133">Transmembrane helix</keyword>
<comment type="caution">
    <text evidence="10">The sequence shown here is derived from an EMBL/GenBank/DDBJ whole genome shotgun (WGS) entry which is preliminary data.</text>
</comment>
<feature type="region of interest" description="Disordered" evidence="6">
    <location>
        <begin position="384"/>
        <end position="426"/>
    </location>
</feature>
<feature type="region of interest" description="Disordered" evidence="6">
    <location>
        <begin position="60"/>
        <end position="170"/>
    </location>
</feature>
<feature type="compositionally biased region" description="Acidic residues" evidence="6">
    <location>
        <begin position="943"/>
        <end position="956"/>
    </location>
</feature>
<feature type="transmembrane region" description="Helical" evidence="7">
    <location>
        <begin position="581"/>
        <end position="601"/>
    </location>
</feature>
<accession>A0A9P8RNK4</accession>
<dbReference type="GO" id="GO:0005794">
    <property type="term" value="C:Golgi apparatus"/>
    <property type="evidence" value="ECO:0007669"/>
    <property type="project" value="TreeGrafter"/>
</dbReference>
<feature type="domain" description="SPX" evidence="9">
    <location>
        <begin position="1"/>
        <end position="488"/>
    </location>
</feature>
<evidence type="ECO:0000256" key="4">
    <source>
        <dbReference type="ARBA" id="ARBA00022989"/>
    </source>
</evidence>
<dbReference type="InterPro" id="IPR004331">
    <property type="entry name" value="SPX_dom"/>
</dbReference>
<protein>
    <submittedName>
        <fullName evidence="10">Uncharacterized protein</fullName>
    </submittedName>
</protein>
<feature type="compositionally biased region" description="Low complexity" evidence="6">
    <location>
        <begin position="95"/>
        <end position="107"/>
    </location>
</feature>
<dbReference type="InterPro" id="IPR004342">
    <property type="entry name" value="EXS_C"/>
</dbReference>
<feature type="compositionally biased region" description="Pro residues" evidence="6">
    <location>
        <begin position="148"/>
        <end position="159"/>
    </location>
</feature>
<evidence type="ECO:0000256" key="5">
    <source>
        <dbReference type="ARBA" id="ARBA00023136"/>
    </source>
</evidence>
<evidence type="ECO:0000256" key="1">
    <source>
        <dbReference type="ARBA" id="ARBA00004141"/>
    </source>
</evidence>
<evidence type="ECO:0000259" key="9">
    <source>
        <dbReference type="PROSITE" id="PS51382"/>
    </source>
</evidence>
<evidence type="ECO:0000259" key="8">
    <source>
        <dbReference type="PROSITE" id="PS51380"/>
    </source>
</evidence>
<feature type="transmembrane region" description="Helical" evidence="7">
    <location>
        <begin position="715"/>
        <end position="736"/>
    </location>
</feature>
<dbReference type="Pfam" id="PF03105">
    <property type="entry name" value="SPX"/>
    <property type="match status" value="1"/>
</dbReference>
<sequence>MKFAKELDQELIPEWRAKYLDYREGKKKLKPVARALRDANGSPRLLNFATVAFRSGTFVQSTLSKKGTRPSSRRYTVLGKPDVRPKPQRDATPPGESSRAGGESASGDNGVGHRETPPMAIPDRQRLRVPSPDTDPGTTLYGSIVATPPRPPPPLPPALELPGPAMDPTERSSIFRMPIFGRTRSISGQSDALANTTQSEVRSAPATGDEASGTRPPLRPQPTPSPQQQRLRASQRVMSLPGGVRLPVRGLLGIGRSPSTKNTPDAIPEDDDIPLELRRNFDVRHTQFLKWMDGELEKIEAFYRLKESEATERLKVLRAQLHEMRDRRMGEITAAQRAKESSREDDKLFGNGKPTSIGSEIIHSEVNAPGWLRPVESVLGAARGRLGRDPGKTTKSMQEIDTPGSPVAAGRAEQNAGVDSHRDFTRRKTSEYIPHKQAKRKLKQALQEYYRSLELLKSYALLNRTAFRKINKKYDKTLNARPTGRFMSEKVNKAHFVQSEILDAHLAVAEDLYARYFERGNRKIAAGKLRSRDWKSTEYYGSVCRTGLLLGAGLVFAIQGLVYGVIKLNDHDPVVRINTSYLLQIYAGLFLSILLFLIYAIDCKIWTEAKINYVFIFEFDTRHHLDWHQLAESLVLFFCLYSRSWNDPPLCNSSHSRLLGFFSTLPGIWRGLHCIRRYYDTGNAFPHLVNGSKYTFTILYYMTASLYRIHKSPQMMALFIACASLNSTICSIWDLLMDWSLGNPYAHHPFLRDVLGFKRVWIYYAAMILDPILRFNWIFFIIFADDIQHSTLLSFVVSFSEVIRRGIWTIFRMENEHCTNVGRFRAYRDIPLPYSVPASRRTSLESQPSSGRPPPSRTSSVKQPEQQPHRKSPQQPDTTPTATATTSTTVSFPDLERTSPRPTDQFRRRASSFQGSIARVGAAISAAHAQDFERRKKPTREEESSDEEDEEEYEEG</sequence>
<evidence type="ECO:0000256" key="3">
    <source>
        <dbReference type="ARBA" id="ARBA00022692"/>
    </source>
</evidence>
<dbReference type="CDD" id="cd14475">
    <property type="entry name" value="SPX_SYG1_like"/>
    <property type="match status" value="1"/>
</dbReference>
<dbReference type="PROSITE" id="PS51380">
    <property type="entry name" value="EXS"/>
    <property type="match status" value="1"/>
</dbReference>
<dbReference type="GO" id="GO:0005886">
    <property type="term" value="C:plasma membrane"/>
    <property type="evidence" value="ECO:0007669"/>
    <property type="project" value="TreeGrafter"/>
</dbReference>
<dbReference type="AlphaFoldDB" id="A0A9P8RNK4"/>
<evidence type="ECO:0000256" key="7">
    <source>
        <dbReference type="SAM" id="Phobius"/>
    </source>
</evidence>
<feature type="transmembrane region" description="Helical" evidence="7">
    <location>
        <begin position="539"/>
        <end position="561"/>
    </location>
</feature>
<evidence type="ECO:0000313" key="10">
    <source>
        <dbReference type="EMBL" id="KAH0558625.1"/>
    </source>
</evidence>
<keyword evidence="5 7" id="KW-0472">Membrane</keyword>
<evidence type="ECO:0000256" key="2">
    <source>
        <dbReference type="ARBA" id="ARBA00009665"/>
    </source>
</evidence>
<feature type="compositionally biased region" description="Polar residues" evidence="6">
    <location>
        <begin position="186"/>
        <end position="201"/>
    </location>
</feature>